<protein>
    <recommendedName>
        <fullName evidence="3">aldehyde dehydrogenase (NAD(+))</fullName>
        <ecNumber evidence="3">1.2.1.3</ecNumber>
    </recommendedName>
</protein>
<dbReference type="Proteomes" id="UP000309174">
    <property type="component" value="Unassembled WGS sequence"/>
</dbReference>
<dbReference type="InterPro" id="IPR016162">
    <property type="entry name" value="Ald_DH_N"/>
</dbReference>
<evidence type="ECO:0000259" key="7">
    <source>
        <dbReference type="Pfam" id="PF00171"/>
    </source>
</evidence>
<evidence type="ECO:0000313" key="8">
    <source>
        <dbReference type="EMBL" id="TMQ91653.1"/>
    </source>
</evidence>
<comment type="similarity">
    <text evidence="1 6">Belongs to the aldehyde dehydrogenase family.</text>
</comment>
<dbReference type="FunFam" id="3.40.605.10:FF:000007">
    <property type="entry name" value="NAD/NADP-dependent betaine aldehyde dehydrogenase"/>
    <property type="match status" value="1"/>
</dbReference>
<dbReference type="OrthoDB" id="6882680at2"/>
<gene>
    <name evidence="8" type="ORF">ETD83_29900</name>
</gene>
<dbReference type="GO" id="GO:0004029">
    <property type="term" value="F:aldehyde dehydrogenase (NAD+) activity"/>
    <property type="evidence" value="ECO:0007669"/>
    <property type="project" value="UniProtKB-EC"/>
</dbReference>
<evidence type="ECO:0000313" key="9">
    <source>
        <dbReference type="Proteomes" id="UP000309174"/>
    </source>
</evidence>
<evidence type="ECO:0000256" key="2">
    <source>
        <dbReference type="ARBA" id="ARBA00023002"/>
    </source>
</evidence>
<dbReference type="InterPro" id="IPR016160">
    <property type="entry name" value="Ald_DH_CS_CYS"/>
</dbReference>
<dbReference type="InterPro" id="IPR016161">
    <property type="entry name" value="Ald_DH/histidinol_DH"/>
</dbReference>
<evidence type="ECO:0000256" key="5">
    <source>
        <dbReference type="PROSITE-ProRule" id="PRU10007"/>
    </source>
</evidence>
<dbReference type="InterPro" id="IPR015590">
    <property type="entry name" value="Aldehyde_DH_dom"/>
</dbReference>
<sequence>MDHRADTYIDGKWVENNGEDVIAVIDPSTGQCVATVRESATEDMDRAVEAARRARPVLRAMEPAERAALLERVADQLESRLDEIAALISSEMGMPRKHCANYQVRTAVGTFRNTARAVADVDFAAPLDGPAPSGGSTVLREPVGVVAAMTPWNFPMLQTAAKIGPALAAGCPVVLKPSEVAPLDAFVLAEAFDAADAPPGSFNLLFGNGLHVGEYLARHPGTAMVSLTGSTRAGRRVAEVAAASIKRVTLELGGKSAAVVLPDGDLEAAVERVVRTVLINTGQTCTALTRLLVPFQALPEAERLVAAAMAGYRVGPSGDPDADIGPLASWNQKHRVTEATERALVDGARTIWSYPDAELPRDGYFTSPTAFTVNDPRIALAQQEVFGPVLAVIPYVDEDEAVSIANGTQYGLAGAVWSADEEHALRFAERMEAGSIEINGAPFNGLAPFGGYKQSGYGRELGAYGITQFTELKAIQRHTARGAGATNGARAR</sequence>
<keyword evidence="9" id="KW-1185">Reference proteome</keyword>
<dbReference type="CDD" id="cd07138">
    <property type="entry name" value="ALDH_CddD_SSP0762"/>
    <property type="match status" value="1"/>
</dbReference>
<evidence type="ECO:0000256" key="4">
    <source>
        <dbReference type="ARBA" id="ARBA00049194"/>
    </source>
</evidence>
<proteinExistence type="inferred from homology"/>
<dbReference type="AlphaFoldDB" id="A0A5C4J485"/>
<feature type="active site" evidence="5">
    <location>
        <position position="251"/>
    </location>
</feature>
<evidence type="ECO:0000256" key="1">
    <source>
        <dbReference type="ARBA" id="ARBA00009986"/>
    </source>
</evidence>
<dbReference type="PANTHER" id="PTHR42804">
    <property type="entry name" value="ALDEHYDE DEHYDROGENASE"/>
    <property type="match status" value="1"/>
</dbReference>
<accession>A0A5C4J485</accession>
<dbReference type="PANTHER" id="PTHR42804:SF1">
    <property type="entry name" value="ALDEHYDE DEHYDROGENASE-RELATED"/>
    <property type="match status" value="1"/>
</dbReference>
<reference evidence="8 9" key="1">
    <citation type="submission" date="2019-05" db="EMBL/GenBank/DDBJ databases">
        <title>Draft genome sequence of Actinomadura sp. 14C53.</title>
        <authorList>
            <person name="Saricaoglu S."/>
            <person name="Isik K."/>
        </authorList>
    </citation>
    <scope>NUCLEOTIDE SEQUENCE [LARGE SCALE GENOMIC DNA]</scope>
    <source>
        <strain evidence="8 9">14C53</strain>
    </source>
</reference>
<dbReference type="EMBL" id="VCKW01000196">
    <property type="protein sequence ID" value="TMQ91653.1"/>
    <property type="molecule type" value="Genomic_DNA"/>
</dbReference>
<evidence type="ECO:0000256" key="3">
    <source>
        <dbReference type="ARBA" id="ARBA00024226"/>
    </source>
</evidence>
<dbReference type="PROSITE" id="PS00070">
    <property type="entry name" value="ALDEHYDE_DEHYDR_CYS"/>
    <property type="match status" value="1"/>
</dbReference>
<evidence type="ECO:0000256" key="6">
    <source>
        <dbReference type="RuleBase" id="RU003345"/>
    </source>
</evidence>
<dbReference type="PROSITE" id="PS00687">
    <property type="entry name" value="ALDEHYDE_DEHYDR_GLU"/>
    <property type="match status" value="1"/>
</dbReference>
<comment type="caution">
    <text evidence="8">The sequence shown here is derived from an EMBL/GenBank/DDBJ whole genome shotgun (WGS) entry which is preliminary data.</text>
</comment>
<dbReference type="Pfam" id="PF00171">
    <property type="entry name" value="Aldedh"/>
    <property type="match status" value="1"/>
</dbReference>
<dbReference type="InterPro" id="IPR029510">
    <property type="entry name" value="Ald_DH_CS_GLU"/>
</dbReference>
<comment type="catalytic activity">
    <reaction evidence="4">
        <text>an aldehyde + NAD(+) + H2O = a carboxylate + NADH + 2 H(+)</text>
        <dbReference type="Rhea" id="RHEA:16185"/>
        <dbReference type="ChEBI" id="CHEBI:15377"/>
        <dbReference type="ChEBI" id="CHEBI:15378"/>
        <dbReference type="ChEBI" id="CHEBI:17478"/>
        <dbReference type="ChEBI" id="CHEBI:29067"/>
        <dbReference type="ChEBI" id="CHEBI:57540"/>
        <dbReference type="ChEBI" id="CHEBI:57945"/>
        <dbReference type="EC" id="1.2.1.3"/>
    </reaction>
</comment>
<feature type="domain" description="Aldehyde dehydrogenase" evidence="7">
    <location>
        <begin position="13"/>
        <end position="475"/>
    </location>
</feature>
<dbReference type="Gene3D" id="3.40.605.10">
    <property type="entry name" value="Aldehyde Dehydrogenase, Chain A, domain 1"/>
    <property type="match status" value="1"/>
</dbReference>
<keyword evidence="2 6" id="KW-0560">Oxidoreductase</keyword>
<dbReference type="Gene3D" id="3.40.309.10">
    <property type="entry name" value="Aldehyde Dehydrogenase, Chain A, domain 2"/>
    <property type="match status" value="1"/>
</dbReference>
<dbReference type="RefSeq" id="WP_138648554.1">
    <property type="nucleotide sequence ID" value="NZ_VCKW01000196.1"/>
</dbReference>
<dbReference type="SUPFAM" id="SSF53720">
    <property type="entry name" value="ALDH-like"/>
    <property type="match status" value="1"/>
</dbReference>
<dbReference type="InterPro" id="IPR016163">
    <property type="entry name" value="Ald_DH_C"/>
</dbReference>
<organism evidence="8 9">
    <name type="scientific">Actinomadura soli</name>
    <dbReference type="NCBI Taxonomy" id="2508997"/>
    <lineage>
        <taxon>Bacteria</taxon>
        <taxon>Bacillati</taxon>
        <taxon>Actinomycetota</taxon>
        <taxon>Actinomycetes</taxon>
        <taxon>Streptosporangiales</taxon>
        <taxon>Thermomonosporaceae</taxon>
        <taxon>Actinomadura</taxon>
    </lineage>
</organism>
<dbReference type="EC" id="1.2.1.3" evidence="3"/>
<name>A0A5C4J485_9ACTN</name>